<dbReference type="AlphaFoldDB" id="A0A8T0U2D8"/>
<evidence type="ECO:0000256" key="1">
    <source>
        <dbReference type="SAM" id="MobiDB-lite"/>
    </source>
</evidence>
<proteinExistence type="predicted"/>
<feature type="region of interest" description="Disordered" evidence="1">
    <location>
        <begin position="49"/>
        <end position="79"/>
    </location>
</feature>
<evidence type="ECO:0000313" key="2">
    <source>
        <dbReference type="EMBL" id="KAG2618331.1"/>
    </source>
</evidence>
<comment type="caution">
    <text evidence="2">The sequence shown here is derived from an EMBL/GenBank/DDBJ whole genome shotgun (WGS) entry which is preliminary data.</text>
</comment>
<reference evidence="2" key="1">
    <citation type="submission" date="2020-05" db="EMBL/GenBank/DDBJ databases">
        <title>WGS assembly of Panicum virgatum.</title>
        <authorList>
            <person name="Lovell J.T."/>
            <person name="Jenkins J."/>
            <person name="Shu S."/>
            <person name="Juenger T.E."/>
            <person name="Schmutz J."/>
        </authorList>
    </citation>
    <scope>NUCLEOTIDE SEQUENCE</scope>
    <source>
        <strain evidence="2">AP13</strain>
    </source>
</reference>
<keyword evidence="3" id="KW-1185">Reference proteome</keyword>
<organism evidence="2 3">
    <name type="scientific">Panicum virgatum</name>
    <name type="common">Blackwell switchgrass</name>
    <dbReference type="NCBI Taxonomy" id="38727"/>
    <lineage>
        <taxon>Eukaryota</taxon>
        <taxon>Viridiplantae</taxon>
        <taxon>Streptophyta</taxon>
        <taxon>Embryophyta</taxon>
        <taxon>Tracheophyta</taxon>
        <taxon>Spermatophyta</taxon>
        <taxon>Magnoliopsida</taxon>
        <taxon>Liliopsida</taxon>
        <taxon>Poales</taxon>
        <taxon>Poaceae</taxon>
        <taxon>PACMAD clade</taxon>
        <taxon>Panicoideae</taxon>
        <taxon>Panicodae</taxon>
        <taxon>Paniceae</taxon>
        <taxon>Panicinae</taxon>
        <taxon>Panicum</taxon>
        <taxon>Panicum sect. Hiantes</taxon>
    </lineage>
</organism>
<gene>
    <name evidence="2" type="ORF">PVAP13_3NG079514</name>
</gene>
<dbReference type="EMBL" id="CM029042">
    <property type="protein sequence ID" value="KAG2618331.1"/>
    <property type="molecule type" value="Genomic_DNA"/>
</dbReference>
<dbReference type="Proteomes" id="UP000823388">
    <property type="component" value="Chromosome 3N"/>
</dbReference>
<evidence type="ECO:0000313" key="3">
    <source>
        <dbReference type="Proteomes" id="UP000823388"/>
    </source>
</evidence>
<accession>A0A8T0U2D8</accession>
<protein>
    <submittedName>
        <fullName evidence="2">Uncharacterized protein</fullName>
    </submittedName>
</protein>
<sequence length="79" mass="8952">MRTGSRRRLQDLGYYPGITNFQHLYRHSSDRQLDMRIARIRFGWRHDAAAGVPRTPDGDRPSPPETTNRCGPATICGLG</sequence>
<name>A0A8T0U2D8_PANVG</name>